<keyword evidence="1" id="KW-0472">Membrane</keyword>
<organism evidence="2 3">
    <name type="scientific">Caerostris extrusa</name>
    <name type="common">Bark spider</name>
    <name type="synonym">Caerostris bankana</name>
    <dbReference type="NCBI Taxonomy" id="172846"/>
    <lineage>
        <taxon>Eukaryota</taxon>
        <taxon>Metazoa</taxon>
        <taxon>Ecdysozoa</taxon>
        <taxon>Arthropoda</taxon>
        <taxon>Chelicerata</taxon>
        <taxon>Arachnida</taxon>
        <taxon>Araneae</taxon>
        <taxon>Araneomorphae</taxon>
        <taxon>Entelegynae</taxon>
        <taxon>Araneoidea</taxon>
        <taxon>Araneidae</taxon>
        <taxon>Caerostris</taxon>
    </lineage>
</organism>
<keyword evidence="3" id="KW-1185">Reference proteome</keyword>
<reference evidence="2 3" key="1">
    <citation type="submission" date="2021-06" db="EMBL/GenBank/DDBJ databases">
        <title>Caerostris extrusa draft genome.</title>
        <authorList>
            <person name="Kono N."/>
            <person name="Arakawa K."/>
        </authorList>
    </citation>
    <scope>NUCLEOTIDE SEQUENCE [LARGE SCALE GENOMIC DNA]</scope>
</reference>
<evidence type="ECO:0000256" key="1">
    <source>
        <dbReference type="SAM" id="Phobius"/>
    </source>
</evidence>
<keyword evidence="1" id="KW-1133">Transmembrane helix</keyword>
<dbReference type="AlphaFoldDB" id="A0AAV4P9M0"/>
<name>A0AAV4P9M0_CAEEX</name>
<evidence type="ECO:0000313" key="2">
    <source>
        <dbReference type="EMBL" id="GIX91812.1"/>
    </source>
</evidence>
<dbReference type="Proteomes" id="UP001054945">
    <property type="component" value="Unassembled WGS sequence"/>
</dbReference>
<proteinExistence type="predicted"/>
<protein>
    <submittedName>
        <fullName evidence="2">Uncharacterized protein</fullName>
    </submittedName>
</protein>
<keyword evidence="1" id="KW-0812">Transmembrane</keyword>
<comment type="caution">
    <text evidence="2">The sequence shown here is derived from an EMBL/GenBank/DDBJ whole genome shotgun (WGS) entry which is preliminary data.</text>
</comment>
<gene>
    <name evidence="2" type="ORF">CEXT_323941</name>
</gene>
<sequence length="128" mass="14558">MTHAFSVVLKFSVVNCYSRRLLPYPQTDFGNAPRFSSFCDDDSSLACEKEVAEEDRFYLYILGISLFLLTGSIFFSGLRPITRKAGGDGVVSADYLRSMTPIYVTRSGYSSRYRQLEVFLFTGIRIWS</sequence>
<dbReference type="EMBL" id="BPLR01004062">
    <property type="protein sequence ID" value="GIX91812.1"/>
    <property type="molecule type" value="Genomic_DNA"/>
</dbReference>
<feature type="transmembrane region" description="Helical" evidence="1">
    <location>
        <begin position="57"/>
        <end position="75"/>
    </location>
</feature>
<evidence type="ECO:0000313" key="3">
    <source>
        <dbReference type="Proteomes" id="UP001054945"/>
    </source>
</evidence>
<accession>A0AAV4P9M0</accession>